<reference evidence="1 2" key="1">
    <citation type="submission" date="2017-01" db="EMBL/GenBank/DDBJ databases">
        <title>Draft genome sequence of Bacillus oleronius.</title>
        <authorList>
            <person name="Allam M."/>
        </authorList>
    </citation>
    <scope>NUCLEOTIDE SEQUENCE [LARGE SCALE GENOMIC DNA]</scope>
    <source>
        <strain evidence="1 2">DSM 9356</strain>
    </source>
</reference>
<name>A0A8E2LBY4_9BACI</name>
<comment type="caution">
    <text evidence="1">The sequence shown here is derived from an EMBL/GenBank/DDBJ whole genome shotgun (WGS) entry which is preliminary data.</text>
</comment>
<dbReference type="AlphaFoldDB" id="A0A8E2LBY4"/>
<gene>
    <name evidence="1" type="ORF">BWZ43_25365</name>
</gene>
<dbReference type="InterPro" id="IPR021525">
    <property type="entry name" value="DUF3189"/>
</dbReference>
<evidence type="ECO:0000313" key="2">
    <source>
        <dbReference type="Proteomes" id="UP000189761"/>
    </source>
</evidence>
<dbReference type="EMBL" id="MTLA01000528">
    <property type="protein sequence ID" value="OOP64041.1"/>
    <property type="molecule type" value="Genomic_DNA"/>
</dbReference>
<dbReference type="Pfam" id="PF11385">
    <property type="entry name" value="DUF3189"/>
    <property type="match status" value="1"/>
</dbReference>
<dbReference type="RefSeq" id="WP_078111522.1">
    <property type="nucleotide sequence ID" value="NZ_CP065424.1"/>
</dbReference>
<sequence length="171" mass="19141">MIYIYNDYGGTHTTSLAAAIHLQILKPPFTSLSKEEILAVPYFNKLSKKDFGTFIFHGKDAEGNSVYTLGRKSQNLVIPSLLNFGILLLKHFKVEERIIFSNTSPTVPFSMSLGGFLAKGLKLNRIGVPLLVMGAQKCVNHIHELVENTKRTALTPTHEKIIVLENKQYKI</sequence>
<protein>
    <submittedName>
        <fullName evidence="1">ABC transporter</fullName>
    </submittedName>
</protein>
<evidence type="ECO:0000313" key="1">
    <source>
        <dbReference type="EMBL" id="OOP64041.1"/>
    </source>
</evidence>
<keyword evidence="2" id="KW-1185">Reference proteome</keyword>
<proteinExistence type="predicted"/>
<organism evidence="1 2">
    <name type="scientific">Heyndrickxia oleronia</name>
    <dbReference type="NCBI Taxonomy" id="38875"/>
    <lineage>
        <taxon>Bacteria</taxon>
        <taxon>Bacillati</taxon>
        <taxon>Bacillota</taxon>
        <taxon>Bacilli</taxon>
        <taxon>Bacillales</taxon>
        <taxon>Bacillaceae</taxon>
        <taxon>Heyndrickxia</taxon>
    </lineage>
</organism>
<dbReference type="Proteomes" id="UP000189761">
    <property type="component" value="Unassembled WGS sequence"/>
</dbReference>
<accession>A0A8E2LBY4</accession>